<dbReference type="EMBL" id="NMPR01000107">
    <property type="protein sequence ID" value="KAA8630344.1"/>
    <property type="molecule type" value="Genomic_DNA"/>
</dbReference>
<dbReference type="VEuPathDB" id="FungiDB:SMAC_07305"/>
<gene>
    <name evidence="2" type="ORF">SMACR_07305</name>
</gene>
<accession>A0A8S8ZI73</accession>
<organism evidence="2 3">
    <name type="scientific">Sordaria macrospora</name>
    <dbReference type="NCBI Taxonomy" id="5147"/>
    <lineage>
        <taxon>Eukaryota</taxon>
        <taxon>Fungi</taxon>
        <taxon>Dikarya</taxon>
        <taxon>Ascomycota</taxon>
        <taxon>Pezizomycotina</taxon>
        <taxon>Sordariomycetes</taxon>
        <taxon>Sordariomycetidae</taxon>
        <taxon>Sordariales</taxon>
        <taxon>Sordariaceae</taxon>
        <taxon>Sordaria</taxon>
    </lineage>
</organism>
<evidence type="ECO:0000313" key="3">
    <source>
        <dbReference type="Proteomes" id="UP000433876"/>
    </source>
</evidence>
<feature type="transmembrane region" description="Helical" evidence="1">
    <location>
        <begin position="50"/>
        <end position="68"/>
    </location>
</feature>
<proteinExistence type="predicted"/>
<reference evidence="2 3" key="1">
    <citation type="submission" date="2017-07" db="EMBL/GenBank/DDBJ databases">
        <title>Genome sequence of the Sordaria macrospora wild type strain R19027.</title>
        <authorList>
            <person name="Nowrousian M."/>
            <person name="Teichert I."/>
            <person name="Kueck U."/>
        </authorList>
    </citation>
    <scope>NUCLEOTIDE SEQUENCE [LARGE SCALE GENOMIC DNA]</scope>
    <source>
        <strain evidence="2 3">R19027</strain>
        <tissue evidence="2">Mycelium</tissue>
    </source>
</reference>
<keyword evidence="1" id="KW-0472">Membrane</keyword>
<dbReference type="AlphaFoldDB" id="A0A8S8ZI73"/>
<keyword evidence="1" id="KW-0812">Transmembrane</keyword>
<name>A0A8S8ZI73_SORMA</name>
<sequence length="235" mass="26204">MAPRTNAITTAITDALSQALTVPNPTSTVNINMTNIINSPVQFSASWSNIFLGVGGIVGLIIFICWFISQKAWNHGWWPKGLKDKLLDTAVELLRVMERMENGIDTIVTAQQYHFDCQESQMDRLLQLRGAKDRRCLHRDEEPCGPRCSSSSSATAWGEGWGMGQGSDSFQISILVRRPNSQTMASNTTTNPTNPGQTINMDVQVRDPDLNPYAQQIYIAITVIGWFIVYFLYAI</sequence>
<evidence type="ECO:0000256" key="1">
    <source>
        <dbReference type="SAM" id="Phobius"/>
    </source>
</evidence>
<feature type="transmembrane region" description="Helical" evidence="1">
    <location>
        <begin position="216"/>
        <end position="233"/>
    </location>
</feature>
<dbReference type="Proteomes" id="UP000433876">
    <property type="component" value="Unassembled WGS sequence"/>
</dbReference>
<protein>
    <submittedName>
        <fullName evidence="2">Uncharacterized protein</fullName>
    </submittedName>
</protein>
<comment type="caution">
    <text evidence="2">The sequence shown here is derived from an EMBL/GenBank/DDBJ whole genome shotgun (WGS) entry which is preliminary data.</text>
</comment>
<keyword evidence="1" id="KW-1133">Transmembrane helix</keyword>
<evidence type="ECO:0000313" key="2">
    <source>
        <dbReference type="EMBL" id="KAA8630344.1"/>
    </source>
</evidence>